<dbReference type="EMBL" id="SCFB01000011">
    <property type="protein sequence ID" value="RZI45483.1"/>
    <property type="molecule type" value="Genomic_DNA"/>
</dbReference>
<accession>A0A4Q7DFJ1</accession>
<proteinExistence type="predicted"/>
<dbReference type="Pfam" id="PF06412">
    <property type="entry name" value="TraD"/>
    <property type="match status" value="1"/>
</dbReference>
<gene>
    <name evidence="1" type="ORF">EQU50_06985</name>
</gene>
<dbReference type="RefSeq" id="WP_130154412.1">
    <property type="nucleotide sequence ID" value="NZ_SCFB01000011.1"/>
</dbReference>
<name>A0A4Q7DFJ1_9PROT</name>
<dbReference type="InterPro" id="IPR009444">
    <property type="entry name" value="Conjugal_tfr_TraD_a-type"/>
</dbReference>
<dbReference type="Proteomes" id="UP000293550">
    <property type="component" value="Unassembled WGS sequence"/>
</dbReference>
<dbReference type="OrthoDB" id="5653691at2"/>
<sequence>MEKNARTRTLIQLGGLLVKSGLVDYVGIPIEVDLENSPEHKDKAYELLKILDRSLKRETRITSLKKGT</sequence>
<organism evidence="1 2">
    <name type="scientific">Candidatus Finniella inopinata</name>
    <dbReference type="NCBI Taxonomy" id="1696036"/>
    <lineage>
        <taxon>Bacteria</taxon>
        <taxon>Pseudomonadati</taxon>
        <taxon>Pseudomonadota</taxon>
        <taxon>Alphaproteobacteria</taxon>
        <taxon>Holosporales</taxon>
        <taxon>Candidatus Paracaedibacteraceae</taxon>
        <taxon>Candidatus Finniella</taxon>
    </lineage>
</organism>
<comment type="caution">
    <text evidence="1">The sequence shown here is derived from an EMBL/GenBank/DDBJ whole genome shotgun (WGS) entry which is preliminary data.</text>
</comment>
<keyword evidence="2" id="KW-1185">Reference proteome</keyword>
<evidence type="ECO:0000313" key="2">
    <source>
        <dbReference type="Proteomes" id="UP000293550"/>
    </source>
</evidence>
<protein>
    <submittedName>
        <fullName evidence="1">Uncharacterized protein</fullName>
    </submittedName>
</protein>
<evidence type="ECO:0000313" key="1">
    <source>
        <dbReference type="EMBL" id="RZI45483.1"/>
    </source>
</evidence>
<reference evidence="1 2" key="1">
    <citation type="submission" date="2018-10" db="EMBL/GenBank/DDBJ databases">
        <title>An updated phylogeny of the Alphaproteobacteria reveals that the parasitic Rickettsiales and Holosporales have independent origins.</title>
        <authorList>
            <person name="Munoz-Gomez S.A."/>
            <person name="Hess S."/>
            <person name="Burger G."/>
            <person name="Lang B.F."/>
            <person name="Susko E."/>
            <person name="Slamovits C.H."/>
            <person name="Roger A.J."/>
        </authorList>
    </citation>
    <scope>NUCLEOTIDE SEQUENCE [LARGE SCALE GENOMIC DNA]</scope>
    <source>
        <strain evidence="1">HOLO01</strain>
    </source>
</reference>
<dbReference type="AlphaFoldDB" id="A0A4Q7DFJ1"/>